<accession>A0A3B0UYG1</accession>
<sequence length="156" mass="18049">MCKSILYLLLLIILSGCSFNLKDNESIAIDLFYTQTKFQSHLANSQLEQFQFAPYQQQKIFFDNNINTAIFNFKVENNAVLDNEAVVVVAHKYFNDVSYITQYSDGSFSKVEKLFRVKPTANRIFSSEKFVFNFHNKLAANHFLIVNSYANSKLFP</sequence>
<evidence type="ECO:0000313" key="1">
    <source>
        <dbReference type="EMBL" id="VAW36198.1"/>
    </source>
</evidence>
<protein>
    <recommendedName>
        <fullName evidence="2">Lipoprotein</fullName>
    </recommendedName>
</protein>
<dbReference type="AlphaFoldDB" id="A0A3B0UYG1"/>
<organism evidence="1">
    <name type="scientific">hydrothermal vent metagenome</name>
    <dbReference type="NCBI Taxonomy" id="652676"/>
    <lineage>
        <taxon>unclassified sequences</taxon>
        <taxon>metagenomes</taxon>
        <taxon>ecological metagenomes</taxon>
    </lineage>
</organism>
<dbReference type="PROSITE" id="PS51257">
    <property type="entry name" value="PROKAR_LIPOPROTEIN"/>
    <property type="match status" value="1"/>
</dbReference>
<name>A0A3B0UYG1_9ZZZZ</name>
<proteinExistence type="predicted"/>
<dbReference type="EMBL" id="UOEW01000134">
    <property type="protein sequence ID" value="VAW36198.1"/>
    <property type="molecule type" value="Genomic_DNA"/>
</dbReference>
<gene>
    <name evidence="1" type="ORF">MNBD_GAMMA01-1910</name>
</gene>
<evidence type="ECO:0008006" key="2">
    <source>
        <dbReference type="Google" id="ProtNLM"/>
    </source>
</evidence>
<reference evidence="1" key="1">
    <citation type="submission" date="2018-06" db="EMBL/GenBank/DDBJ databases">
        <authorList>
            <person name="Zhirakovskaya E."/>
        </authorList>
    </citation>
    <scope>NUCLEOTIDE SEQUENCE</scope>
</reference>